<dbReference type="KEGG" id="lpav:PLANPX_4040"/>
<dbReference type="PANTHER" id="PTHR43630">
    <property type="entry name" value="POLY-BETA-1,6-N-ACETYL-D-GLUCOSAMINE SYNTHASE"/>
    <property type="match status" value="1"/>
</dbReference>
<dbReference type="Pfam" id="PF13432">
    <property type="entry name" value="TPR_16"/>
    <property type="match status" value="1"/>
</dbReference>
<comment type="similarity">
    <text evidence="1">Belongs to the glycosyltransferase 2 family. WaaE/KdtX subfamily.</text>
</comment>
<evidence type="ECO:0000259" key="3">
    <source>
        <dbReference type="Pfam" id="PF00535"/>
    </source>
</evidence>
<evidence type="ECO:0000256" key="1">
    <source>
        <dbReference type="ARBA" id="ARBA00038494"/>
    </source>
</evidence>
<dbReference type="InterPro" id="IPR029044">
    <property type="entry name" value="Nucleotide-diphossugar_trans"/>
</dbReference>
<dbReference type="Gene3D" id="3.90.550.10">
    <property type="entry name" value="Spore Coat Polysaccharide Biosynthesis Protein SpsA, Chain A"/>
    <property type="match status" value="1"/>
</dbReference>
<feature type="repeat" description="TPR" evidence="2">
    <location>
        <begin position="494"/>
        <end position="527"/>
    </location>
</feature>
<dbReference type="EMBL" id="AP021861">
    <property type="protein sequence ID" value="BBO34428.1"/>
    <property type="molecule type" value="Genomic_DNA"/>
</dbReference>
<reference evidence="5" key="1">
    <citation type="submission" date="2019-10" db="EMBL/GenBank/DDBJ databases">
        <title>Lacipirellula parvula gen. nov., sp. nov., representing a lineage of planctomycetes widespread in freshwater anoxic habitats, and description of the family Lacipirellulaceae.</title>
        <authorList>
            <person name="Dedysh S.N."/>
            <person name="Kulichevskaya I.S."/>
            <person name="Beletsky A.V."/>
            <person name="Rakitin A.L."/>
            <person name="Mardanov A.V."/>
            <person name="Ivanova A.A."/>
            <person name="Saltykova V.X."/>
            <person name="Rijpstra W.I.C."/>
            <person name="Sinninghe Damste J.S."/>
            <person name="Ravin N.V."/>
        </authorList>
    </citation>
    <scope>NUCLEOTIDE SEQUENCE [LARGE SCALE GENOMIC DNA]</scope>
    <source>
        <strain evidence="5">PX69</strain>
    </source>
</reference>
<accession>A0A5K7XD80</accession>
<dbReference type="CDD" id="cd02511">
    <property type="entry name" value="Beta4Glucosyltransferase"/>
    <property type="match status" value="1"/>
</dbReference>
<dbReference type="PANTHER" id="PTHR43630:SF2">
    <property type="entry name" value="GLYCOSYLTRANSFERASE"/>
    <property type="match status" value="1"/>
</dbReference>
<feature type="repeat" description="TPR" evidence="2">
    <location>
        <begin position="460"/>
        <end position="493"/>
    </location>
</feature>
<dbReference type="Proteomes" id="UP000326837">
    <property type="component" value="Chromosome"/>
</dbReference>
<dbReference type="SUPFAM" id="SSF53448">
    <property type="entry name" value="Nucleotide-diphospho-sugar transferases"/>
    <property type="match status" value="1"/>
</dbReference>
<dbReference type="InterPro" id="IPR019734">
    <property type="entry name" value="TPR_rpt"/>
</dbReference>
<dbReference type="SUPFAM" id="SSF48452">
    <property type="entry name" value="TPR-like"/>
    <property type="match status" value="2"/>
</dbReference>
<keyword evidence="2" id="KW-0802">TPR repeat</keyword>
<gene>
    <name evidence="4" type="ORF">PLANPX_4040</name>
</gene>
<dbReference type="Gene3D" id="1.25.40.10">
    <property type="entry name" value="Tetratricopeptide repeat domain"/>
    <property type="match status" value="2"/>
</dbReference>
<proteinExistence type="inferred from homology"/>
<keyword evidence="5" id="KW-1185">Reference proteome</keyword>
<dbReference type="Pfam" id="PF13374">
    <property type="entry name" value="TPR_10"/>
    <property type="match status" value="1"/>
</dbReference>
<sequence>MSARPLISLCMIVRDNARTLGACLESIAPWVDEMIVVDTGSTDDTRQIAQLAGAQVHQFPWCDDFSAARNESLRLATGEWLFWMDSDDTISEECGRQLQELAIAPLDFAPTAFVMQVHCPGPPETSDVTVVDHVKMFRNDPRIRFEGRIHEQIVPAVRRINGEIHWTSIFVTHSGSEHTADARKRKQTRDLRLLELEYSEQPQHPFVLFNLGMTYADMDDFPRAVRYLEECLTVSAAEESHVRKAYALLAGCLQQVDRDEDCRALLERGLQLYDKDAELLFRLGVLEQKLSNHLAAVSAYTTALEDHGERRFSSRDRGITGYKARHNLAGVYREMGRFDLAELQWRLAIHDEPAFKPSWQSLIDLLAEQKKLVTLELELEKAVEQQCYATGEIAVGRAKLLAARGEYGEAINALDEAIACSSGNSSEAMRLKCQLLFEHFSAEDAAVWLERLCEIIPEDGAAWHNLATAHQMTGHTSLAAIHYERSLALRPDAARTWMQLGYAQRDLGRIEAAHQSWRRAKEIAPRDPFVCALDEALAFSGEH</sequence>
<dbReference type="InterPro" id="IPR011990">
    <property type="entry name" value="TPR-like_helical_dom_sf"/>
</dbReference>
<evidence type="ECO:0000313" key="4">
    <source>
        <dbReference type="EMBL" id="BBO34428.1"/>
    </source>
</evidence>
<name>A0A5K7XD80_9BACT</name>
<dbReference type="PROSITE" id="PS50005">
    <property type="entry name" value="TPR"/>
    <property type="match status" value="3"/>
</dbReference>
<feature type="domain" description="Glycosyltransferase 2-like" evidence="3">
    <location>
        <begin position="8"/>
        <end position="105"/>
    </location>
</feature>
<evidence type="ECO:0000313" key="5">
    <source>
        <dbReference type="Proteomes" id="UP000326837"/>
    </source>
</evidence>
<organism evidence="4 5">
    <name type="scientific">Lacipirellula parvula</name>
    <dbReference type="NCBI Taxonomy" id="2650471"/>
    <lineage>
        <taxon>Bacteria</taxon>
        <taxon>Pseudomonadati</taxon>
        <taxon>Planctomycetota</taxon>
        <taxon>Planctomycetia</taxon>
        <taxon>Pirellulales</taxon>
        <taxon>Lacipirellulaceae</taxon>
        <taxon>Lacipirellula</taxon>
    </lineage>
</organism>
<dbReference type="AlphaFoldDB" id="A0A5K7XD80"/>
<dbReference type="SMART" id="SM00028">
    <property type="entry name" value="TPR"/>
    <property type="match status" value="7"/>
</dbReference>
<dbReference type="Pfam" id="PF00535">
    <property type="entry name" value="Glycos_transf_2"/>
    <property type="match status" value="1"/>
</dbReference>
<dbReference type="RefSeq" id="WP_152100005.1">
    <property type="nucleotide sequence ID" value="NZ_AP021861.1"/>
</dbReference>
<dbReference type="InterPro" id="IPR001173">
    <property type="entry name" value="Glyco_trans_2-like"/>
</dbReference>
<evidence type="ECO:0000256" key="2">
    <source>
        <dbReference type="PROSITE-ProRule" id="PRU00339"/>
    </source>
</evidence>
<protein>
    <recommendedName>
        <fullName evidence="3">Glycosyltransferase 2-like domain-containing protein</fullName>
    </recommendedName>
</protein>
<feature type="repeat" description="TPR" evidence="2">
    <location>
        <begin position="205"/>
        <end position="238"/>
    </location>
</feature>